<dbReference type="GO" id="GO:0010608">
    <property type="term" value="P:post-transcriptional regulation of gene expression"/>
    <property type="evidence" value="ECO:0007669"/>
    <property type="project" value="TreeGrafter"/>
</dbReference>
<evidence type="ECO:0000313" key="5">
    <source>
        <dbReference type="Proteomes" id="UP000188320"/>
    </source>
</evidence>
<dbReference type="AlphaFoldDB" id="A0A1R1PR80"/>
<gene>
    <name evidence="4" type="ORF">AX774_g2997</name>
</gene>
<dbReference type="PROSITE" id="PS50302">
    <property type="entry name" value="PUM"/>
    <property type="match status" value="6"/>
</dbReference>
<dbReference type="PANTHER" id="PTHR12537">
    <property type="entry name" value="RNA BINDING PROTEIN PUMILIO-RELATED"/>
    <property type="match status" value="1"/>
</dbReference>
<name>A0A1R1PR80_ZANCU</name>
<keyword evidence="5" id="KW-1185">Reference proteome</keyword>
<dbReference type="InterPro" id="IPR033133">
    <property type="entry name" value="PUM-HD"/>
</dbReference>
<dbReference type="FunFam" id="1.25.10.10:FF:000237">
    <property type="entry name" value="Pumilio homolog 9"/>
    <property type="match status" value="1"/>
</dbReference>
<keyword evidence="1" id="KW-0677">Repeat</keyword>
<dbReference type="CDD" id="cd07920">
    <property type="entry name" value="Pumilio"/>
    <property type="match status" value="1"/>
</dbReference>
<dbReference type="Pfam" id="PF22493">
    <property type="entry name" value="PUF_NOP9"/>
    <property type="match status" value="1"/>
</dbReference>
<dbReference type="Pfam" id="PF00806">
    <property type="entry name" value="PUF"/>
    <property type="match status" value="1"/>
</dbReference>
<sequence>MSKELYDPRLIKKVKEESSMIAMMSKQKESETDVRVTNEIWSKVKKENRYCTKTQRIRGTKDIFVRNSGHREEEGVQLLPTGLLEEEEEEEVQYDERAKASRAMKTKLSRGTDMFKDRIIGQVVYKEDELEKSFSNRNIVLMGNRDNIGDEHGDNNSWQHEYKNGLNVGEYIVGRKEENAFSGIPNINNLGDNDTNTMYMYSNKINDFYYDEFGLSRANGLTIGNMGDPIQHTYIANSNIVYNEVSIAMASRDQHGCRYLQRRLEEKSPKVVDAIYSQIYTEFPSLMVDQFGNYLCQKLFECCNDSQKSAILSVLAPSFVHIAMSTHGTRALQRLLDLLNTPAQFTLVATLLKESVLTLVCDVNGNHVVQKSLSKFPQNHVSFIYSTMAANCRLVASHRHGCCVFQKCLDLASSGYQQQQLAMAIIQNALFLVQNPYGNYVVQYLLDMDRVEYFESLIAQFSPHVTSLSTQKFSSNVIEKCIKKKTSIHKRLFISKFLSFDVLDVILNDCYGNYVVQTLLDNCDPDHRMVLINLVLPILPPIKHTPHGKRIYNKLIHYSFVNSMNLGYYHNNKGSDNYGNNNRLGDIDNSCNTGHSSNTMFSQNQTAEIISGINKINIINSVNNNSINRDKF</sequence>
<feature type="domain" description="PUM-HD" evidence="3">
    <location>
        <begin position="218"/>
        <end position="559"/>
    </location>
</feature>
<dbReference type="InterPro" id="IPR016024">
    <property type="entry name" value="ARM-type_fold"/>
</dbReference>
<dbReference type="Proteomes" id="UP000188320">
    <property type="component" value="Unassembled WGS sequence"/>
</dbReference>
<dbReference type="SMART" id="SM00025">
    <property type="entry name" value="Pumilio"/>
    <property type="match status" value="8"/>
</dbReference>
<feature type="repeat" description="Pumilio" evidence="2">
    <location>
        <begin position="460"/>
        <end position="495"/>
    </location>
</feature>
<dbReference type="InterPro" id="IPR001313">
    <property type="entry name" value="Pumilio_RNA-bd_rpt"/>
</dbReference>
<dbReference type="InterPro" id="IPR033712">
    <property type="entry name" value="Pumilio_RNA-bd"/>
</dbReference>
<dbReference type="OrthoDB" id="668540at2759"/>
<feature type="repeat" description="Pumilio" evidence="2">
    <location>
        <begin position="314"/>
        <end position="349"/>
    </location>
</feature>
<feature type="repeat" description="Pumilio" evidence="2">
    <location>
        <begin position="278"/>
        <end position="313"/>
    </location>
</feature>
<dbReference type="Gene3D" id="1.25.10.10">
    <property type="entry name" value="Leucine-rich Repeat Variant"/>
    <property type="match status" value="1"/>
</dbReference>
<dbReference type="EMBL" id="LSSK01000394">
    <property type="protein sequence ID" value="OMH83485.1"/>
    <property type="molecule type" value="Genomic_DNA"/>
</dbReference>
<dbReference type="PROSITE" id="PS50303">
    <property type="entry name" value="PUM_HD"/>
    <property type="match status" value="1"/>
</dbReference>
<accession>A0A1R1PR80</accession>
<organism evidence="4 5">
    <name type="scientific">Zancudomyces culisetae</name>
    <name type="common">Gut fungus</name>
    <name type="synonym">Smittium culisetae</name>
    <dbReference type="NCBI Taxonomy" id="1213189"/>
    <lineage>
        <taxon>Eukaryota</taxon>
        <taxon>Fungi</taxon>
        <taxon>Fungi incertae sedis</taxon>
        <taxon>Zoopagomycota</taxon>
        <taxon>Kickxellomycotina</taxon>
        <taxon>Harpellomycetes</taxon>
        <taxon>Harpellales</taxon>
        <taxon>Legeriomycetaceae</taxon>
        <taxon>Zancudomyces</taxon>
    </lineage>
</organism>
<evidence type="ECO:0000256" key="1">
    <source>
        <dbReference type="ARBA" id="ARBA00022737"/>
    </source>
</evidence>
<evidence type="ECO:0000256" key="2">
    <source>
        <dbReference type="PROSITE-ProRule" id="PRU00317"/>
    </source>
</evidence>
<feature type="repeat" description="Pumilio" evidence="2">
    <location>
        <begin position="350"/>
        <end position="386"/>
    </location>
</feature>
<evidence type="ECO:0000313" key="4">
    <source>
        <dbReference type="EMBL" id="OMH83485.1"/>
    </source>
</evidence>
<dbReference type="PANTHER" id="PTHR12537:SF13">
    <property type="entry name" value="PUMILIO HOMOLOGY DOMAIN FAMILY MEMBER 4"/>
    <property type="match status" value="1"/>
</dbReference>
<evidence type="ECO:0000259" key="3">
    <source>
        <dbReference type="PROSITE" id="PS50303"/>
    </source>
</evidence>
<protein>
    <submittedName>
        <fullName evidence="4">Pumilio domain-containing protein</fullName>
    </submittedName>
</protein>
<dbReference type="SUPFAM" id="SSF48371">
    <property type="entry name" value="ARM repeat"/>
    <property type="match status" value="1"/>
</dbReference>
<dbReference type="GO" id="GO:0005737">
    <property type="term" value="C:cytoplasm"/>
    <property type="evidence" value="ECO:0007669"/>
    <property type="project" value="TreeGrafter"/>
</dbReference>
<dbReference type="GO" id="GO:0003729">
    <property type="term" value="F:mRNA binding"/>
    <property type="evidence" value="ECO:0007669"/>
    <property type="project" value="TreeGrafter"/>
</dbReference>
<dbReference type="InterPro" id="IPR011989">
    <property type="entry name" value="ARM-like"/>
</dbReference>
<feature type="repeat" description="Pumilio" evidence="2">
    <location>
        <begin position="424"/>
        <end position="459"/>
    </location>
</feature>
<proteinExistence type="predicted"/>
<reference evidence="5" key="1">
    <citation type="submission" date="2017-01" db="EMBL/GenBank/DDBJ databases">
        <authorList>
            <person name="Wang Y."/>
            <person name="White M."/>
            <person name="Kvist S."/>
            <person name="Moncalvo J.-M."/>
        </authorList>
    </citation>
    <scope>NUCLEOTIDE SEQUENCE [LARGE SCALE GENOMIC DNA]</scope>
    <source>
        <strain evidence="5">COL-18-3</strain>
    </source>
</reference>
<feature type="repeat" description="Pumilio" evidence="2">
    <location>
        <begin position="496"/>
        <end position="533"/>
    </location>
</feature>
<comment type="caution">
    <text evidence="4">The sequence shown here is derived from an EMBL/GenBank/DDBJ whole genome shotgun (WGS) entry which is preliminary data.</text>
</comment>